<dbReference type="SUPFAM" id="SSF55729">
    <property type="entry name" value="Acyl-CoA N-acyltransferases (Nat)"/>
    <property type="match status" value="1"/>
</dbReference>
<dbReference type="Pfam" id="PF00583">
    <property type="entry name" value="Acetyltransf_1"/>
    <property type="match status" value="1"/>
</dbReference>
<dbReference type="InterPro" id="IPR000182">
    <property type="entry name" value="GNAT_dom"/>
</dbReference>
<organism evidence="2 3">
    <name type="scientific">Mortierella alpina</name>
    <name type="common">Oleaginous fungus</name>
    <name type="synonym">Mortierella renispora</name>
    <dbReference type="NCBI Taxonomy" id="64518"/>
    <lineage>
        <taxon>Eukaryota</taxon>
        <taxon>Fungi</taxon>
        <taxon>Fungi incertae sedis</taxon>
        <taxon>Mucoromycota</taxon>
        <taxon>Mortierellomycotina</taxon>
        <taxon>Mortierellomycetes</taxon>
        <taxon>Mortierellales</taxon>
        <taxon>Mortierellaceae</taxon>
        <taxon>Mortierella</taxon>
    </lineage>
</organism>
<evidence type="ECO:0000313" key="2">
    <source>
        <dbReference type="EMBL" id="KAF9963809.1"/>
    </source>
</evidence>
<comment type="caution">
    <text evidence="2">The sequence shown here is derived from an EMBL/GenBank/DDBJ whole genome shotgun (WGS) entry which is preliminary data.</text>
</comment>
<feature type="domain" description="N-acetyltransferase" evidence="1">
    <location>
        <begin position="73"/>
        <end position="235"/>
    </location>
</feature>
<proteinExistence type="predicted"/>
<gene>
    <name evidence="2" type="ORF">BGZ70_007170</name>
</gene>
<dbReference type="Gene3D" id="3.40.630.30">
    <property type="match status" value="1"/>
</dbReference>
<dbReference type="InterPro" id="IPR052742">
    <property type="entry name" value="Mito_N-acetyltransferase"/>
</dbReference>
<dbReference type="OrthoDB" id="10264707at2759"/>
<dbReference type="InterPro" id="IPR016181">
    <property type="entry name" value="Acyl_CoA_acyltransferase"/>
</dbReference>
<name>A0A9P6J6M4_MORAP</name>
<dbReference type="GO" id="GO:0016747">
    <property type="term" value="F:acyltransferase activity, transferring groups other than amino-acyl groups"/>
    <property type="evidence" value="ECO:0007669"/>
    <property type="project" value="InterPro"/>
</dbReference>
<evidence type="ECO:0000259" key="1">
    <source>
        <dbReference type="PROSITE" id="PS51186"/>
    </source>
</evidence>
<dbReference type="EMBL" id="JAAAHY010000434">
    <property type="protein sequence ID" value="KAF9963809.1"/>
    <property type="molecule type" value="Genomic_DNA"/>
</dbReference>
<evidence type="ECO:0000313" key="3">
    <source>
        <dbReference type="Proteomes" id="UP000738359"/>
    </source>
</evidence>
<dbReference type="GO" id="GO:0005634">
    <property type="term" value="C:nucleus"/>
    <property type="evidence" value="ECO:0007669"/>
    <property type="project" value="TreeGrafter"/>
</dbReference>
<dbReference type="AlphaFoldDB" id="A0A9P6J6M4"/>
<dbReference type="PANTHER" id="PTHR43138:SF1">
    <property type="entry name" value="N-ACETYLTRANSFERASE ACA1"/>
    <property type="match status" value="1"/>
</dbReference>
<protein>
    <recommendedName>
        <fullName evidence="1">N-acetyltransferase domain-containing protein</fullName>
    </recommendedName>
</protein>
<dbReference type="PANTHER" id="PTHR43138">
    <property type="entry name" value="ACETYLTRANSFERASE, GNAT FAMILY"/>
    <property type="match status" value="1"/>
</dbReference>
<dbReference type="PROSITE" id="PS51186">
    <property type="entry name" value="GNAT"/>
    <property type="match status" value="1"/>
</dbReference>
<dbReference type="Proteomes" id="UP000738359">
    <property type="component" value="Unassembled WGS sequence"/>
</dbReference>
<accession>A0A9P6J6M4</accession>
<keyword evidence="3" id="KW-1185">Reference proteome</keyword>
<reference evidence="2" key="1">
    <citation type="journal article" date="2020" name="Fungal Divers.">
        <title>Resolving the Mortierellaceae phylogeny through synthesis of multi-gene phylogenetics and phylogenomics.</title>
        <authorList>
            <person name="Vandepol N."/>
            <person name="Liber J."/>
            <person name="Desiro A."/>
            <person name="Na H."/>
            <person name="Kennedy M."/>
            <person name="Barry K."/>
            <person name="Grigoriev I.V."/>
            <person name="Miller A.N."/>
            <person name="O'Donnell K."/>
            <person name="Stajich J.E."/>
            <person name="Bonito G."/>
        </authorList>
    </citation>
    <scope>NUCLEOTIDE SEQUENCE</scope>
    <source>
        <strain evidence="2">CK1249</strain>
    </source>
</reference>
<sequence length="268" mass="29269">MSSAYGAIARPVSDKSLSSILPRHATLRQHGNGNGAAVTNGIAAHGETAAAAAATLFRITSSNDLDRASHIYTLIKAAHPSLIAAMHQVFNEEVKRGDTYPQEFVLDDTQFDNYFFSGDSFVLLKGHYRDACEVQARAEAKDWTRDLLGYFYVKPNFPICNGGFIVNPVHRGLGIGGILGKAFLRVVPIIGYKASMFNLVFVSNVASIKLWRRLGFQEIGRIPKAGRLRGQGPGDQGASSSDDNEGYVDAIQFYWDFETMAVPAEYDA</sequence>